<dbReference type="Pfam" id="PF08447">
    <property type="entry name" value="PAS_3"/>
    <property type="match status" value="1"/>
</dbReference>
<dbReference type="CDD" id="cd00130">
    <property type="entry name" value="PAS"/>
    <property type="match status" value="1"/>
</dbReference>
<dbReference type="SUPFAM" id="SSF55073">
    <property type="entry name" value="Nucleotide cyclase"/>
    <property type="match status" value="1"/>
</dbReference>
<protein>
    <submittedName>
        <fullName evidence="4">PAS domain S-box-containing protein/diguanylate cyclase (GGDEF)-like protein</fullName>
    </submittedName>
</protein>
<dbReference type="Pfam" id="PF00990">
    <property type="entry name" value="GGDEF"/>
    <property type="match status" value="1"/>
</dbReference>
<gene>
    <name evidence="4" type="ORF">SAMN05878391_0720</name>
</gene>
<evidence type="ECO:0000259" key="3">
    <source>
        <dbReference type="PROSITE" id="PS50887"/>
    </source>
</evidence>
<keyword evidence="1" id="KW-0175">Coiled coil</keyword>
<dbReference type="GO" id="GO:0052621">
    <property type="term" value="F:diguanylate cyclase activity"/>
    <property type="evidence" value="ECO:0007669"/>
    <property type="project" value="TreeGrafter"/>
</dbReference>
<sequence length="323" mass="37486">MQSDVEYSKEELIKEIDSLKRLNKQLLETFHETEKLEFGWTGNLGQWFWDFTINEVTYNPMKATALGYTEEELPEKVPYEFFTEKLHPDDYEHVMQMMRDHLEGKIPVWEVKYRIQAKDGSWKVYQDRGKVTERTEDGAPLFLKGIVFDVTDEEEEKEQLKVKNNKLRSQMRIDALTSLYARQGVLLELSYLKEREDPQSIIVLRVDDYAKYEEELGIFMSENILKTAGKIIKDAAGEDHFAGRYRETVFMILLDDAREEEAYAVAEKVRKTVMSTVFEVPRDITISGGVAEYMPGETVSELIHTVTEKLVAAQRQGGNRIIG</sequence>
<dbReference type="Gene3D" id="3.30.70.270">
    <property type="match status" value="1"/>
</dbReference>
<dbReference type="PANTHER" id="PTHR45138">
    <property type="entry name" value="REGULATORY COMPONENTS OF SENSORY TRANSDUCTION SYSTEM"/>
    <property type="match status" value="1"/>
</dbReference>
<feature type="coiled-coil region" evidence="1">
    <location>
        <begin position="9"/>
        <end position="36"/>
    </location>
</feature>
<dbReference type="InterPro" id="IPR050469">
    <property type="entry name" value="Diguanylate_Cyclase"/>
</dbReference>
<evidence type="ECO:0000259" key="2">
    <source>
        <dbReference type="PROSITE" id="PS50112"/>
    </source>
</evidence>
<evidence type="ECO:0000256" key="1">
    <source>
        <dbReference type="SAM" id="Coils"/>
    </source>
</evidence>
<dbReference type="PANTHER" id="PTHR45138:SF9">
    <property type="entry name" value="DIGUANYLATE CYCLASE DGCM-RELATED"/>
    <property type="match status" value="1"/>
</dbReference>
<organism evidence="4 5">
    <name type="scientific">Salinicoccus kekensis</name>
    <dbReference type="NCBI Taxonomy" id="714307"/>
    <lineage>
        <taxon>Bacteria</taxon>
        <taxon>Bacillati</taxon>
        <taxon>Bacillota</taxon>
        <taxon>Bacilli</taxon>
        <taxon>Bacillales</taxon>
        <taxon>Staphylococcaceae</taxon>
        <taxon>Salinicoccus</taxon>
    </lineage>
</organism>
<reference evidence="5" key="1">
    <citation type="submission" date="2017-08" db="EMBL/GenBank/DDBJ databases">
        <authorList>
            <person name="Varghese N."/>
            <person name="Submissions S."/>
        </authorList>
    </citation>
    <scope>NUCLEOTIDE SEQUENCE [LARGE SCALE GENOMIC DNA]</scope>
    <source>
        <strain evidence="5">DSM 23173</strain>
    </source>
</reference>
<dbReference type="InterPro" id="IPR000014">
    <property type="entry name" value="PAS"/>
</dbReference>
<dbReference type="InterPro" id="IPR000160">
    <property type="entry name" value="GGDEF_dom"/>
</dbReference>
<dbReference type="NCBIfam" id="TIGR00254">
    <property type="entry name" value="GGDEF"/>
    <property type="match status" value="1"/>
</dbReference>
<dbReference type="OrthoDB" id="9759607at2"/>
<proteinExistence type="predicted"/>
<dbReference type="PROSITE" id="PS50112">
    <property type="entry name" value="PAS"/>
    <property type="match status" value="1"/>
</dbReference>
<dbReference type="InterPro" id="IPR013655">
    <property type="entry name" value="PAS_fold_3"/>
</dbReference>
<dbReference type="InterPro" id="IPR029787">
    <property type="entry name" value="Nucleotide_cyclase"/>
</dbReference>
<keyword evidence="5" id="KW-1185">Reference proteome</keyword>
<dbReference type="SUPFAM" id="SSF55785">
    <property type="entry name" value="PYP-like sensor domain (PAS domain)"/>
    <property type="match status" value="1"/>
</dbReference>
<dbReference type="NCBIfam" id="TIGR00229">
    <property type="entry name" value="sensory_box"/>
    <property type="match status" value="1"/>
</dbReference>
<dbReference type="InterPro" id="IPR035965">
    <property type="entry name" value="PAS-like_dom_sf"/>
</dbReference>
<dbReference type="SMART" id="SM00267">
    <property type="entry name" value="GGDEF"/>
    <property type="match status" value="1"/>
</dbReference>
<dbReference type="InterPro" id="IPR043128">
    <property type="entry name" value="Rev_trsase/Diguanyl_cyclase"/>
</dbReference>
<feature type="domain" description="GGDEF" evidence="3">
    <location>
        <begin position="197"/>
        <end position="323"/>
    </location>
</feature>
<dbReference type="RefSeq" id="WP_097039212.1">
    <property type="nucleotide sequence ID" value="NZ_OBQF01000001.1"/>
</dbReference>
<name>A0A285UBC5_9STAP</name>
<dbReference type="CDD" id="cd01949">
    <property type="entry name" value="GGDEF"/>
    <property type="match status" value="1"/>
</dbReference>
<evidence type="ECO:0000313" key="5">
    <source>
        <dbReference type="Proteomes" id="UP000219412"/>
    </source>
</evidence>
<dbReference type="PROSITE" id="PS50887">
    <property type="entry name" value="GGDEF"/>
    <property type="match status" value="1"/>
</dbReference>
<dbReference type="AlphaFoldDB" id="A0A285UBC5"/>
<evidence type="ECO:0000313" key="4">
    <source>
        <dbReference type="EMBL" id="SOC39109.1"/>
    </source>
</evidence>
<dbReference type="Gene3D" id="3.30.450.20">
    <property type="entry name" value="PAS domain"/>
    <property type="match status" value="1"/>
</dbReference>
<accession>A0A285UBC5</accession>
<dbReference type="Proteomes" id="UP000219412">
    <property type="component" value="Unassembled WGS sequence"/>
</dbReference>
<feature type="domain" description="PAS" evidence="2">
    <location>
        <begin position="56"/>
        <end position="105"/>
    </location>
</feature>
<dbReference type="EMBL" id="OBQF01000001">
    <property type="protein sequence ID" value="SOC39109.1"/>
    <property type="molecule type" value="Genomic_DNA"/>
</dbReference>